<reference evidence="3 4" key="1">
    <citation type="submission" date="2021-05" db="EMBL/GenBank/DDBJ databases">
        <title>Phylogenetic classification of ten novel species belonging to the genus Bifidobacterium comprising B. colchicus sp. nov., B. abeli sp. nov., B. bicoloris sp. nov., B. guerezis sp. nov., B. rosaliae sp. nov., B. santillanensis sp. nov., B. argentati sp. nov., B. amazzoni sp. nov., B. pluviali sp. nov., and B. pinnaculum sp. nov.</title>
        <authorList>
            <person name="Lugli G.A."/>
            <person name="Ruiz Garcia L."/>
            <person name="Margolles A."/>
            <person name="Ventura M."/>
        </authorList>
    </citation>
    <scope>NUCLEOTIDE SEQUENCE [LARGE SCALE GENOMIC DNA]</scope>
    <source>
        <strain evidence="3 4">82T10</strain>
    </source>
</reference>
<evidence type="ECO:0000256" key="1">
    <source>
        <dbReference type="PROSITE-ProRule" id="PRU01373"/>
    </source>
</evidence>
<keyword evidence="1" id="KW-0133">Cell shape</keyword>
<feature type="active site" description="Nucleophile" evidence="1">
    <location>
        <position position="108"/>
    </location>
</feature>
<keyword evidence="1" id="KW-0961">Cell wall biogenesis/degradation</keyword>
<dbReference type="Pfam" id="PF03734">
    <property type="entry name" value="YkuD"/>
    <property type="match status" value="1"/>
</dbReference>
<proteinExistence type="predicted"/>
<comment type="caution">
    <text evidence="3">The sequence shown here is derived from an EMBL/GenBank/DDBJ whole genome shotgun (WGS) entry which is preliminary data.</text>
</comment>
<dbReference type="InterPro" id="IPR005490">
    <property type="entry name" value="LD_TPept_cat_dom"/>
</dbReference>
<gene>
    <name evidence="3" type="ORF">KIH79_09660</name>
</gene>
<evidence type="ECO:0000313" key="3">
    <source>
        <dbReference type="EMBL" id="MBW3093178.1"/>
    </source>
</evidence>
<dbReference type="CDD" id="cd16913">
    <property type="entry name" value="YkuD_like"/>
    <property type="match status" value="1"/>
</dbReference>
<comment type="pathway">
    <text evidence="1">Cell wall biogenesis; peptidoglycan biosynthesis.</text>
</comment>
<organism evidence="3 4">
    <name type="scientific">Bifidobacterium miconis</name>
    <dbReference type="NCBI Taxonomy" id="2834435"/>
    <lineage>
        <taxon>Bacteria</taxon>
        <taxon>Bacillati</taxon>
        <taxon>Actinomycetota</taxon>
        <taxon>Actinomycetes</taxon>
        <taxon>Bifidobacteriales</taxon>
        <taxon>Bifidobacteriaceae</taxon>
        <taxon>Bifidobacterium</taxon>
    </lineage>
</organism>
<feature type="domain" description="L,D-TPase catalytic" evidence="2">
    <location>
        <begin position="11"/>
        <end position="132"/>
    </location>
</feature>
<dbReference type="PANTHER" id="PTHR30582:SF2">
    <property type="entry name" value="L,D-TRANSPEPTIDASE YCIB-RELATED"/>
    <property type="match status" value="1"/>
</dbReference>
<protein>
    <submittedName>
        <fullName evidence="3">L,D-transpeptidase</fullName>
    </submittedName>
</protein>
<keyword evidence="4" id="KW-1185">Reference proteome</keyword>
<dbReference type="EMBL" id="JAHBBH010000030">
    <property type="protein sequence ID" value="MBW3093178.1"/>
    <property type="molecule type" value="Genomic_DNA"/>
</dbReference>
<sequence length="132" mass="14658">MYPNLSTVQGLNIEVSLARQRVYVKSGSRTIYTMLASTGMDDSTPHGTYYVQNRGVSFYNSGEGMGANYWVSWKDYGTYLFHTVPTDASGNYIVSEADKLGHPASHGCVRLTVPDAQWLYNQLPEGTKVVIH</sequence>
<evidence type="ECO:0000313" key="4">
    <source>
        <dbReference type="Proteomes" id="UP000700815"/>
    </source>
</evidence>
<dbReference type="Proteomes" id="UP000700815">
    <property type="component" value="Unassembled WGS sequence"/>
</dbReference>
<accession>A0ABS6WGK0</accession>
<evidence type="ECO:0000259" key="2">
    <source>
        <dbReference type="PROSITE" id="PS52029"/>
    </source>
</evidence>
<feature type="active site" description="Proton donor/acceptor" evidence="1">
    <location>
        <position position="82"/>
    </location>
</feature>
<dbReference type="PANTHER" id="PTHR30582">
    <property type="entry name" value="L,D-TRANSPEPTIDASE"/>
    <property type="match status" value="1"/>
</dbReference>
<dbReference type="InterPro" id="IPR050979">
    <property type="entry name" value="LD-transpeptidase"/>
</dbReference>
<name>A0ABS6WGK0_9BIFI</name>
<dbReference type="PROSITE" id="PS52029">
    <property type="entry name" value="LD_TPASE"/>
    <property type="match status" value="1"/>
</dbReference>
<keyword evidence="1" id="KW-0573">Peptidoglycan synthesis</keyword>